<organism evidence="1">
    <name type="scientific">hydrothermal vent metagenome</name>
    <dbReference type="NCBI Taxonomy" id="652676"/>
    <lineage>
        <taxon>unclassified sequences</taxon>
        <taxon>metagenomes</taxon>
        <taxon>ecological metagenomes</taxon>
    </lineage>
</organism>
<reference evidence="1" key="1">
    <citation type="submission" date="2018-06" db="EMBL/GenBank/DDBJ databases">
        <authorList>
            <person name="Zhirakovskaya E."/>
        </authorList>
    </citation>
    <scope>NUCLEOTIDE SEQUENCE</scope>
</reference>
<accession>A0A3B1BQI6</accession>
<evidence type="ECO:0000313" key="1">
    <source>
        <dbReference type="EMBL" id="VAX12910.1"/>
    </source>
</evidence>
<sequence length="100" mass="11241">MKRRTDAQWQALFTEYEASAITVVAFCKARGLCSGYFGKKYRLWQKKNKSRSCSSFVPVALSSSAGVERLELHLGGALQLCVPTSVSPRWLAEFVQHLRT</sequence>
<protein>
    <submittedName>
        <fullName evidence="1">Uncharacterized protein</fullName>
    </submittedName>
</protein>
<name>A0A3B1BQI6_9ZZZZ</name>
<dbReference type="NCBIfam" id="NF047593">
    <property type="entry name" value="IS66_ISAeme5_TnpA"/>
    <property type="match status" value="1"/>
</dbReference>
<gene>
    <name evidence="1" type="ORF">MNBD_GAMMA24-2361</name>
</gene>
<proteinExistence type="predicted"/>
<dbReference type="AlphaFoldDB" id="A0A3B1BQI6"/>
<dbReference type="EMBL" id="UOFZ01000071">
    <property type="protein sequence ID" value="VAX12910.1"/>
    <property type="molecule type" value="Genomic_DNA"/>
</dbReference>